<evidence type="ECO:0000256" key="8">
    <source>
        <dbReference type="ARBA" id="ARBA00051875"/>
    </source>
</evidence>
<feature type="binding site" evidence="10">
    <location>
        <begin position="15"/>
        <end position="20"/>
    </location>
    <ligand>
        <name>substrate</name>
    </ligand>
</feature>
<comment type="function">
    <text evidence="10">Pyrophosphatase that catalyzes the hydrolysis of nucleoside triphosphates to their monophosphate derivatives, with a high preference for the non-canonical purine nucleotides XTP (xanthosine triphosphate), dITP (deoxyinosine triphosphate) and ITP. Seems to function as a house-cleaning enzyme that removes non-canonical purine nucleotides from the nucleotide pool, thus preventing their incorporation into DNA/RNA and avoiding chromosomal lesions.</text>
</comment>
<dbReference type="InterPro" id="IPR020922">
    <property type="entry name" value="dITP/XTP_pyrophosphatase"/>
</dbReference>
<dbReference type="RefSeq" id="WP_111342148.1">
    <property type="nucleotide sequence ID" value="NZ_JAIWKD010000001.1"/>
</dbReference>
<feature type="binding site" evidence="10">
    <location>
        <position position="186"/>
    </location>
    <ligand>
        <name>substrate</name>
    </ligand>
</feature>
<feature type="binding site" evidence="10">
    <location>
        <begin position="162"/>
        <end position="165"/>
    </location>
    <ligand>
        <name>substrate</name>
    </ligand>
</feature>
<dbReference type="GO" id="GO:0046872">
    <property type="term" value="F:metal ion binding"/>
    <property type="evidence" value="ECO:0007669"/>
    <property type="project" value="UniProtKB-KW"/>
</dbReference>
<evidence type="ECO:0000313" key="14">
    <source>
        <dbReference type="Proteomes" id="UP000249590"/>
    </source>
</evidence>
<dbReference type="OrthoDB" id="9807456at2"/>
<evidence type="ECO:0000256" key="3">
    <source>
        <dbReference type="ARBA" id="ARBA00022723"/>
    </source>
</evidence>
<keyword evidence="7 10" id="KW-0546">Nucleotide metabolism</keyword>
<feature type="binding site" evidence="10">
    <location>
        <begin position="195"/>
        <end position="196"/>
    </location>
    <ligand>
        <name>substrate</name>
    </ligand>
</feature>
<dbReference type="HAMAP" id="MF_01405">
    <property type="entry name" value="Non_canon_purine_NTPase"/>
    <property type="match status" value="1"/>
</dbReference>
<dbReference type="GO" id="GO:0009146">
    <property type="term" value="P:purine nucleoside triphosphate catabolic process"/>
    <property type="evidence" value="ECO:0007669"/>
    <property type="project" value="UniProtKB-UniRule"/>
</dbReference>
<evidence type="ECO:0000256" key="2">
    <source>
        <dbReference type="ARBA" id="ARBA00011738"/>
    </source>
</evidence>
<dbReference type="GO" id="GO:0000166">
    <property type="term" value="F:nucleotide binding"/>
    <property type="evidence" value="ECO:0007669"/>
    <property type="project" value="UniProtKB-KW"/>
</dbReference>
<dbReference type="Proteomes" id="UP000249590">
    <property type="component" value="Unassembled WGS sequence"/>
</dbReference>
<feature type="binding site" evidence="10">
    <location>
        <position position="47"/>
    </location>
    <ligand>
        <name>Mg(2+)</name>
        <dbReference type="ChEBI" id="CHEBI:18420"/>
    </ligand>
</feature>
<dbReference type="NCBIfam" id="TIGR00042">
    <property type="entry name" value="RdgB/HAM1 family non-canonical purine NTP pyrophosphatase"/>
    <property type="match status" value="1"/>
</dbReference>
<evidence type="ECO:0000256" key="7">
    <source>
        <dbReference type="ARBA" id="ARBA00023080"/>
    </source>
</evidence>
<feature type="binding site" evidence="10">
    <location>
        <position position="77"/>
    </location>
    <ligand>
        <name>substrate</name>
    </ligand>
</feature>
<evidence type="ECO:0000256" key="1">
    <source>
        <dbReference type="ARBA" id="ARBA00008023"/>
    </source>
</evidence>
<dbReference type="Pfam" id="PF01725">
    <property type="entry name" value="Ham1p_like"/>
    <property type="match status" value="1"/>
</dbReference>
<dbReference type="AlphaFoldDB" id="A0A8B2P4D5"/>
<dbReference type="GO" id="GO:0035870">
    <property type="term" value="F:dITP diphosphatase activity"/>
    <property type="evidence" value="ECO:0007669"/>
    <property type="project" value="UniProtKB-UniRule"/>
</dbReference>
<sequence>MSLLDDIGPRLVLASHNKGKLAEFNTLLAPLGIEVVSAGALGLPEPDETGTTFEANAALKAEAATAATGLPALADDSGLTVDALGGDPGIYSARWAGPGKDFGHAMQRVLDGLEAAGATAAERRRGAFVAVLALSLPDRPTTFVEGRCEGILAAAPRGANGFGYDPLFVPDDGDGRTFGEMDAEEKHGGPSPLSHRARAVATFMGKLGVADPS</sequence>
<comment type="catalytic activity">
    <reaction evidence="9 10">
        <text>XTP + H2O = XMP + diphosphate + H(+)</text>
        <dbReference type="Rhea" id="RHEA:28610"/>
        <dbReference type="ChEBI" id="CHEBI:15377"/>
        <dbReference type="ChEBI" id="CHEBI:15378"/>
        <dbReference type="ChEBI" id="CHEBI:33019"/>
        <dbReference type="ChEBI" id="CHEBI:57464"/>
        <dbReference type="ChEBI" id="CHEBI:61314"/>
        <dbReference type="EC" id="3.6.1.66"/>
    </reaction>
</comment>
<dbReference type="CDD" id="cd00515">
    <property type="entry name" value="HAM1"/>
    <property type="match status" value="1"/>
</dbReference>
<reference evidence="13 14" key="1">
    <citation type="submission" date="2018-05" db="EMBL/GenBank/DDBJ databases">
        <title>Acuticoccus sediminis sp. nov., isolated from deep-sea sediment of Indian Ocean.</title>
        <authorList>
            <person name="Liu X."/>
            <person name="Lai Q."/>
            <person name="Du Y."/>
            <person name="Sun F."/>
            <person name="Zhang X."/>
            <person name="Wang S."/>
            <person name="Shao Z."/>
        </authorList>
    </citation>
    <scope>NUCLEOTIDE SEQUENCE [LARGE SCALE GENOMIC DNA]</scope>
    <source>
        <strain evidence="13 14">PTG4-2</strain>
    </source>
</reference>
<dbReference type="PANTHER" id="PTHR11067">
    <property type="entry name" value="INOSINE TRIPHOSPHATE PYROPHOSPHATASE/HAM1 PROTEIN"/>
    <property type="match status" value="1"/>
</dbReference>
<feature type="compositionally biased region" description="Basic and acidic residues" evidence="12">
    <location>
        <begin position="173"/>
        <end position="188"/>
    </location>
</feature>
<comment type="similarity">
    <text evidence="1 10 11">Belongs to the HAM1 NTPase family.</text>
</comment>
<keyword evidence="3 10" id="KW-0479">Metal-binding</keyword>
<keyword evidence="5 10" id="KW-0378">Hydrolase</keyword>
<dbReference type="EC" id="3.6.1.66" evidence="10"/>
<comment type="catalytic activity">
    <reaction evidence="8 10">
        <text>dITP + H2O = dIMP + diphosphate + H(+)</text>
        <dbReference type="Rhea" id="RHEA:28342"/>
        <dbReference type="ChEBI" id="CHEBI:15377"/>
        <dbReference type="ChEBI" id="CHEBI:15378"/>
        <dbReference type="ChEBI" id="CHEBI:33019"/>
        <dbReference type="ChEBI" id="CHEBI:61194"/>
        <dbReference type="ChEBI" id="CHEBI:61382"/>
        <dbReference type="EC" id="3.6.1.66"/>
    </reaction>
</comment>
<dbReference type="GO" id="GO:0009117">
    <property type="term" value="P:nucleotide metabolic process"/>
    <property type="evidence" value="ECO:0007669"/>
    <property type="project" value="UniProtKB-KW"/>
</dbReference>
<dbReference type="GO" id="GO:0017111">
    <property type="term" value="F:ribonucleoside triphosphate phosphatase activity"/>
    <property type="evidence" value="ECO:0007669"/>
    <property type="project" value="InterPro"/>
</dbReference>
<keyword evidence="6 10" id="KW-0460">Magnesium</keyword>
<comment type="cofactor">
    <cofactor evidence="10">
        <name>Mg(2+)</name>
        <dbReference type="ChEBI" id="CHEBI:18420"/>
    </cofactor>
    <text evidence="10">Binds 1 Mg(2+) ion per subunit.</text>
</comment>
<evidence type="ECO:0000256" key="4">
    <source>
        <dbReference type="ARBA" id="ARBA00022741"/>
    </source>
</evidence>
<dbReference type="Gene3D" id="3.90.950.10">
    <property type="match status" value="1"/>
</dbReference>
<name>A0A8B2P4D5_9HYPH</name>
<organism evidence="13 14">
    <name type="scientific">Acuticoccus sediminis</name>
    <dbReference type="NCBI Taxonomy" id="2184697"/>
    <lineage>
        <taxon>Bacteria</taxon>
        <taxon>Pseudomonadati</taxon>
        <taxon>Pseudomonadota</taxon>
        <taxon>Alphaproteobacteria</taxon>
        <taxon>Hyphomicrobiales</taxon>
        <taxon>Amorphaceae</taxon>
        <taxon>Acuticoccus</taxon>
    </lineage>
</organism>
<dbReference type="InterPro" id="IPR029001">
    <property type="entry name" value="ITPase-like_fam"/>
</dbReference>
<dbReference type="FunFam" id="3.90.950.10:FF:000001">
    <property type="entry name" value="dITP/XTP pyrophosphatase"/>
    <property type="match status" value="1"/>
</dbReference>
<evidence type="ECO:0000256" key="10">
    <source>
        <dbReference type="HAMAP-Rule" id="MF_01405"/>
    </source>
</evidence>
<dbReference type="GO" id="GO:0005829">
    <property type="term" value="C:cytosol"/>
    <property type="evidence" value="ECO:0007669"/>
    <property type="project" value="TreeGrafter"/>
</dbReference>
<comment type="catalytic activity">
    <reaction evidence="10">
        <text>ITP + H2O = IMP + diphosphate + H(+)</text>
        <dbReference type="Rhea" id="RHEA:29399"/>
        <dbReference type="ChEBI" id="CHEBI:15377"/>
        <dbReference type="ChEBI" id="CHEBI:15378"/>
        <dbReference type="ChEBI" id="CHEBI:33019"/>
        <dbReference type="ChEBI" id="CHEBI:58053"/>
        <dbReference type="ChEBI" id="CHEBI:61402"/>
        <dbReference type="EC" id="3.6.1.66"/>
    </reaction>
</comment>
<keyword evidence="4 10" id="KW-0547">Nucleotide-binding</keyword>
<evidence type="ECO:0000313" key="13">
    <source>
        <dbReference type="EMBL" id="RAI03449.1"/>
    </source>
</evidence>
<dbReference type="SUPFAM" id="SSF52972">
    <property type="entry name" value="ITPase-like"/>
    <property type="match status" value="1"/>
</dbReference>
<dbReference type="PANTHER" id="PTHR11067:SF9">
    <property type="entry name" value="INOSINE TRIPHOSPHATE PYROPHOSPHATASE"/>
    <property type="match status" value="1"/>
</dbReference>
<proteinExistence type="inferred from homology"/>
<protein>
    <recommendedName>
        <fullName evidence="10">dITP/XTP pyrophosphatase</fullName>
        <ecNumber evidence="10">3.6.1.66</ecNumber>
    </recommendedName>
    <alternativeName>
        <fullName evidence="10">Non-canonical purine NTP pyrophosphatase</fullName>
    </alternativeName>
    <alternativeName>
        <fullName evidence="10">Non-standard purine NTP pyrophosphatase</fullName>
    </alternativeName>
    <alternativeName>
        <fullName evidence="10">Nucleoside-triphosphate diphosphatase</fullName>
    </alternativeName>
    <alternativeName>
        <fullName evidence="10">Nucleoside-triphosphate pyrophosphatase</fullName>
        <shortName evidence="10">NTPase</shortName>
    </alternativeName>
</protein>
<dbReference type="GO" id="GO:0036222">
    <property type="term" value="F:XTP diphosphatase activity"/>
    <property type="evidence" value="ECO:0007669"/>
    <property type="project" value="UniProtKB-UniRule"/>
</dbReference>
<dbReference type="GO" id="GO:0036220">
    <property type="term" value="F:ITP diphosphatase activity"/>
    <property type="evidence" value="ECO:0007669"/>
    <property type="project" value="UniProtKB-UniRule"/>
</dbReference>
<dbReference type="EMBL" id="QHHQ01000001">
    <property type="protein sequence ID" value="RAI03449.1"/>
    <property type="molecule type" value="Genomic_DNA"/>
</dbReference>
<dbReference type="InterPro" id="IPR002637">
    <property type="entry name" value="RdgB/HAM1"/>
</dbReference>
<evidence type="ECO:0000256" key="12">
    <source>
        <dbReference type="SAM" id="MobiDB-lite"/>
    </source>
</evidence>
<accession>A0A8B2P4D5</accession>
<feature type="binding site" evidence="10">
    <location>
        <position position="76"/>
    </location>
    <ligand>
        <name>Mg(2+)</name>
        <dbReference type="ChEBI" id="CHEBI:18420"/>
    </ligand>
</feature>
<evidence type="ECO:0000256" key="5">
    <source>
        <dbReference type="ARBA" id="ARBA00022801"/>
    </source>
</evidence>
<keyword evidence="14" id="KW-1185">Reference proteome</keyword>
<feature type="active site" description="Proton acceptor" evidence="10">
    <location>
        <position position="76"/>
    </location>
</feature>
<comment type="subunit">
    <text evidence="2 10">Homodimer.</text>
</comment>
<evidence type="ECO:0000256" key="11">
    <source>
        <dbReference type="RuleBase" id="RU003781"/>
    </source>
</evidence>
<gene>
    <name evidence="13" type="primary">rdgB</name>
    <name evidence="13" type="ORF">DLJ53_02775</name>
</gene>
<evidence type="ECO:0000256" key="9">
    <source>
        <dbReference type="ARBA" id="ARBA00052017"/>
    </source>
</evidence>
<evidence type="ECO:0000256" key="6">
    <source>
        <dbReference type="ARBA" id="ARBA00022842"/>
    </source>
</evidence>
<comment type="caution">
    <text evidence="13">The sequence shown here is derived from an EMBL/GenBank/DDBJ whole genome shotgun (WGS) entry which is preliminary data.</text>
</comment>
<feature type="region of interest" description="Disordered" evidence="12">
    <location>
        <begin position="173"/>
        <end position="193"/>
    </location>
</feature>